<protein>
    <submittedName>
        <fullName evidence="2">Uncharacterized protein</fullName>
    </submittedName>
</protein>
<evidence type="ECO:0000313" key="2">
    <source>
        <dbReference type="EMBL" id="CAD0095946.1"/>
    </source>
</evidence>
<proteinExistence type="predicted"/>
<feature type="transmembrane region" description="Helical" evidence="1">
    <location>
        <begin position="20"/>
        <end position="40"/>
    </location>
</feature>
<keyword evidence="1" id="KW-0472">Membrane</keyword>
<dbReference type="EMBL" id="CAIJEN010000016">
    <property type="protein sequence ID" value="CAD0095946.1"/>
    <property type="molecule type" value="Genomic_DNA"/>
</dbReference>
<keyword evidence="1" id="KW-1133">Transmembrane helix</keyword>
<accession>A0A9N8PH13</accession>
<dbReference type="AlphaFoldDB" id="A0A9N8PH13"/>
<reference evidence="2" key="1">
    <citation type="submission" date="2020-06" db="EMBL/GenBank/DDBJ databases">
        <authorList>
            <person name="Onetto C."/>
        </authorList>
    </citation>
    <scope>NUCLEOTIDE SEQUENCE</scope>
</reference>
<evidence type="ECO:0000313" key="3">
    <source>
        <dbReference type="Proteomes" id="UP000716446"/>
    </source>
</evidence>
<dbReference type="Proteomes" id="UP000716446">
    <property type="component" value="Unassembled WGS sequence"/>
</dbReference>
<comment type="caution">
    <text evidence="2">The sequence shown here is derived from an EMBL/GenBank/DDBJ whole genome shotgun (WGS) entry which is preliminary data.</text>
</comment>
<keyword evidence="1" id="KW-0812">Transmembrane</keyword>
<name>A0A9N8PH13_9PEZI</name>
<evidence type="ECO:0000256" key="1">
    <source>
        <dbReference type="SAM" id="Phobius"/>
    </source>
</evidence>
<keyword evidence="3" id="KW-1185">Reference proteome</keyword>
<sequence>MAASVGSSFFKGETGRNTRGLLRLIILVLIAATAVASRLFSVIRFESIIHECTSTRDFPQLRLLSMPSLAFFPSMPLLEPNSIP</sequence>
<gene>
    <name evidence="2" type="ORF">AWRI4619_LOCUS9130</name>
</gene>
<organism evidence="2 3">
    <name type="scientific">Aureobasidium vineae</name>
    <dbReference type="NCBI Taxonomy" id="2773715"/>
    <lineage>
        <taxon>Eukaryota</taxon>
        <taxon>Fungi</taxon>
        <taxon>Dikarya</taxon>
        <taxon>Ascomycota</taxon>
        <taxon>Pezizomycotina</taxon>
        <taxon>Dothideomycetes</taxon>
        <taxon>Dothideomycetidae</taxon>
        <taxon>Dothideales</taxon>
        <taxon>Saccotheciaceae</taxon>
        <taxon>Aureobasidium</taxon>
    </lineage>
</organism>